<dbReference type="AlphaFoldDB" id="A0A1B1YTT7"/>
<evidence type="ECO:0000313" key="2">
    <source>
        <dbReference type="EMBL" id="ANX04198.1"/>
    </source>
</evidence>
<sequence length="138" mass="14983">MSDNADYVNEVRYQRGQAKIAEFSKGPSVTDSVMNTLNKVAPHMARQAMEFVLGDVLSRPGLDPRTRELLNVAVLTAIGAELELKLHANVALNIGCTREQIVEAVSQQAVYVGFPTAINGIKVLEQVFDARDAQGVSN</sequence>
<dbReference type="Proteomes" id="UP000092952">
    <property type="component" value="Chromosome"/>
</dbReference>
<dbReference type="InterPro" id="IPR003779">
    <property type="entry name" value="CMD-like"/>
</dbReference>
<dbReference type="KEGG" id="gbi:PG2T_08420"/>
<dbReference type="RefSeq" id="WP_068804178.1">
    <property type="nucleotide sequence ID" value="NZ_CP014671.1"/>
</dbReference>
<dbReference type="PANTHER" id="PTHR33570">
    <property type="entry name" value="4-CARBOXYMUCONOLACTONE DECARBOXYLASE FAMILY PROTEIN"/>
    <property type="match status" value="1"/>
</dbReference>
<dbReference type="Gene3D" id="1.20.1290.10">
    <property type="entry name" value="AhpD-like"/>
    <property type="match status" value="1"/>
</dbReference>
<gene>
    <name evidence="2" type="ORF">PG2T_08420</name>
</gene>
<feature type="domain" description="Carboxymuconolactone decarboxylase-like" evidence="1">
    <location>
        <begin position="42"/>
        <end position="125"/>
    </location>
</feature>
<name>A0A1B1YTT7_9GAMM</name>
<dbReference type="PANTHER" id="PTHR33570:SF10">
    <property type="entry name" value="GAMMA-CARBOXYMUCONOLACTONE DECARBOXYLASE"/>
    <property type="match status" value="1"/>
</dbReference>
<reference evidence="3" key="1">
    <citation type="submission" date="2016-03" db="EMBL/GenBank/DDBJ databases">
        <title>Complete genome sequence of Solimmundus cernigliae, representing a novel lineage of polycyclic aromatic hydrocarbon degraders within the Gammaproteobacteria.</title>
        <authorList>
            <person name="Singleton D.R."/>
            <person name="Dickey A.N."/>
            <person name="Scholl E.H."/>
            <person name="Wright F.A."/>
            <person name="Aitken M.D."/>
        </authorList>
    </citation>
    <scope>NUCLEOTIDE SEQUENCE [LARGE SCALE GENOMIC DNA]</scope>
    <source>
        <strain evidence="3">TR3.2</strain>
    </source>
</reference>
<dbReference type="EMBL" id="CP014671">
    <property type="protein sequence ID" value="ANX04198.1"/>
    <property type="molecule type" value="Genomic_DNA"/>
</dbReference>
<proteinExistence type="predicted"/>
<organism evidence="2 3">
    <name type="scientific">Immundisolibacter cernigliae</name>
    <dbReference type="NCBI Taxonomy" id="1810504"/>
    <lineage>
        <taxon>Bacteria</taxon>
        <taxon>Pseudomonadati</taxon>
        <taxon>Pseudomonadota</taxon>
        <taxon>Gammaproteobacteria</taxon>
        <taxon>Immundisolibacterales</taxon>
        <taxon>Immundisolibacteraceae</taxon>
        <taxon>Immundisolibacter</taxon>
    </lineage>
</organism>
<dbReference type="STRING" id="1810504.PG2T_08420"/>
<evidence type="ECO:0000259" key="1">
    <source>
        <dbReference type="Pfam" id="PF02627"/>
    </source>
</evidence>
<keyword evidence="3" id="KW-1185">Reference proteome</keyword>
<dbReference type="InParanoid" id="A0A1B1YTT7"/>
<protein>
    <recommendedName>
        <fullName evidence="1">Carboxymuconolactone decarboxylase-like domain-containing protein</fullName>
    </recommendedName>
</protein>
<dbReference type="OrthoDB" id="9801400at2"/>
<dbReference type="Pfam" id="PF02627">
    <property type="entry name" value="CMD"/>
    <property type="match status" value="1"/>
</dbReference>
<dbReference type="SUPFAM" id="SSF69118">
    <property type="entry name" value="AhpD-like"/>
    <property type="match status" value="1"/>
</dbReference>
<dbReference type="GO" id="GO:0051920">
    <property type="term" value="F:peroxiredoxin activity"/>
    <property type="evidence" value="ECO:0007669"/>
    <property type="project" value="InterPro"/>
</dbReference>
<accession>A0A1B1YTT7</accession>
<dbReference type="InterPro" id="IPR029032">
    <property type="entry name" value="AhpD-like"/>
</dbReference>
<dbReference type="InterPro" id="IPR052512">
    <property type="entry name" value="4CMD/NDH-1_regulator"/>
</dbReference>
<evidence type="ECO:0000313" key="3">
    <source>
        <dbReference type="Proteomes" id="UP000092952"/>
    </source>
</evidence>